<evidence type="ECO:0000313" key="2">
    <source>
        <dbReference type="EMBL" id="CCA27414.1"/>
    </source>
</evidence>
<organism evidence="1">
    <name type="scientific">Albugo laibachii Nc14</name>
    <dbReference type="NCBI Taxonomy" id="890382"/>
    <lineage>
        <taxon>Eukaryota</taxon>
        <taxon>Sar</taxon>
        <taxon>Stramenopiles</taxon>
        <taxon>Oomycota</taxon>
        <taxon>Peronosporomycetes</taxon>
        <taxon>Albuginales</taxon>
        <taxon>Albuginaceae</taxon>
        <taxon>Albugo</taxon>
    </lineage>
</organism>
<proteinExistence type="predicted"/>
<name>F0WEN7_9STRA</name>
<dbReference type="HOGENOM" id="CLU_971197_0_0_1"/>
<dbReference type="EMBL" id="FR824561">
    <property type="protein sequence ID" value="CCA27414.1"/>
    <property type="molecule type" value="Genomic_DNA"/>
</dbReference>
<dbReference type="AlphaFoldDB" id="F0WEN7"/>
<reference evidence="1" key="2">
    <citation type="submission" date="2011-02" db="EMBL/GenBank/DDBJ databases">
        <authorList>
            <person name="MacLean D."/>
        </authorList>
    </citation>
    <scope>NUCLEOTIDE SEQUENCE</scope>
</reference>
<reference evidence="1" key="1">
    <citation type="journal article" date="2011" name="PLoS Biol.">
        <title>Gene gain and loss during evolution of obligate parasitism in the white rust pathogen of Arabidopsis thaliana.</title>
        <authorList>
            <person name="Kemen E."/>
            <person name="Gardiner A."/>
            <person name="Schultz-Larsen T."/>
            <person name="Kemen A.C."/>
            <person name="Balmuth A.L."/>
            <person name="Robert-Seilaniantz A."/>
            <person name="Bailey K."/>
            <person name="Holub E."/>
            <person name="Studholme D.J."/>
            <person name="Maclean D."/>
            <person name="Jones J.D."/>
        </authorList>
    </citation>
    <scope>NUCLEOTIDE SEQUENCE</scope>
</reference>
<gene>
    <name evidence="1" type="primary">AlNc14C76G5087</name>
    <name evidence="2" type="synonym">AlNc14C529G12059</name>
    <name evidence="1" type="ORF">ALNC14_058120</name>
    <name evidence="2" type="ORF">ALNC14_135580</name>
</gene>
<accession>F0WEN7</accession>
<protein>
    <submittedName>
        <fullName evidence="2">AlNc14C529G12059 protein</fullName>
    </submittedName>
    <submittedName>
        <fullName evidence="1">AlNc14C76G5087 protein</fullName>
    </submittedName>
</protein>
<sequence>MVTESMQETTQVIPATRGELFEKFMEQIHGISLPSQCLSTTRALSNDGGFCWGCLAKTYKGMVVLDRFQSIIGNENDFLIYAFTEKSVFADNSDPCFSHCGKIETSEECTSKPVHLINWSPQHDAFEWMERKRSESSQAHTSMASPDCFLIRHFSETKFDCLKCFPGKTARELSPITFLIELSTNLEVADNSECPFKKVSGCLEMERMPSIMCEFDSGRLKVDFDVNLASNEDNPSSPITNSGKTKPVHVAKVVAFEWHIEKSEVAVELPAIQECFMCLCDLRVSAK</sequence>
<dbReference type="EMBL" id="FR824121">
    <property type="protein sequence ID" value="CCA19669.1"/>
    <property type="molecule type" value="Genomic_DNA"/>
</dbReference>
<evidence type="ECO:0000313" key="1">
    <source>
        <dbReference type="EMBL" id="CCA19669.1"/>
    </source>
</evidence>